<organism evidence="2 3">
    <name type="scientific">Danionella cerebrum</name>
    <dbReference type="NCBI Taxonomy" id="2873325"/>
    <lineage>
        <taxon>Eukaryota</taxon>
        <taxon>Metazoa</taxon>
        <taxon>Chordata</taxon>
        <taxon>Craniata</taxon>
        <taxon>Vertebrata</taxon>
        <taxon>Euteleostomi</taxon>
        <taxon>Actinopterygii</taxon>
        <taxon>Neopterygii</taxon>
        <taxon>Teleostei</taxon>
        <taxon>Ostariophysi</taxon>
        <taxon>Cypriniformes</taxon>
        <taxon>Danionidae</taxon>
        <taxon>Danioninae</taxon>
        <taxon>Danionella</taxon>
    </lineage>
</organism>
<protein>
    <submittedName>
        <fullName evidence="2">Uncharacterized protein</fullName>
    </submittedName>
</protein>
<sequence>MASVIGLGSVGEEMGGDGSAGASRQLLMDGSGAEPPRECTCFEIEIEIEIDFSDEKLTMYICEEEDHLTPNTAGFLLEDTRIEATIQAAVMNPPTDYEINCFALLEDRDLKELVSGTEDELPRLDSSLFPQRPALPPTLSVSSDNGMMNLN</sequence>
<comment type="caution">
    <text evidence="2">The sequence shown here is derived from an EMBL/GenBank/DDBJ whole genome shotgun (WGS) entry which is preliminary data.</text>
</comment>
<name>A0A553PWI5_9TELE</name>
<dbReference type="Proteomes" id="UP000316079">
    <property type="component" value="Unassembled WGS sequence"/>
</dbReference>
<dbReference type="AlphaFoldDB" id="A0A553PWI5"/>
<evidence type="ECO:0000313" key="3">
    <source>
        <dbReference type="Proteomes" id="UP000316079"/>
    </source>
</evidence>
<dbReference type="EMBL" id="SRMA01026581">
    <property type="protein sequence ID" value="TRY82037.1"/>
    <property type="molecule type" value="Genomic_DNA"/>
</dbReference>
<proteinExistence type="predicted"/>
<reference evidence="2 3" key="1">
    <citation type="journal article" date="2019" name="Sci. Data">
        <title>Hybrid genome assembly and annotation of Danionella translucida.</title>
        <authorList>
            <person name="Kadobianskyi M."/>
            <person name="Schulze L."/>
            <person name="Schuelke M."/>
            <person name="Judkewitz B."/>
        </authorList>
    </citation>
    <scope>NUCLEOTIDE SEQUENCE [LARGE SCALE GENOMIC DNA]</scope>
    <source>
        <strain evidence="2 3">Bolton</strain>
    </source>
</reference>
<feature type="region of interest" description="Disordered" evidence="1">
    <location>
        <begin position="13"/>
        <end position="34"/>
    </location>
</feature>
<feature type="region of interest" description="Disordered" evidence="1">
    <location>
        <begin position="123"/>
        <end position="151"/>
    </location>
</feature>
<accession>A0A553PWI5</accession>
<evidence type="ECO:0000256" key="1">
    <source>
        <dbReference type="SAM" id="MobiDB-lite"/>
    </source>
</evidence>
<gene>
    <name evidence="2" type="ORF">DNTS_006682</name>
</gene>
<evidence type="ECO:0000313" key="2">
    <source>
        <dbReference type="EMBL" id="TRY82037.1"/>
    </source>
</evidence>
<keyword evidence="3" id="KW-1185">Reference proteome</keyword>
<feature type="compositionally biased region" description="Polar residues" evidence="1">
    <location>
        <begin position="139"/>
        <end position="151"/>
    </location>
</feature>